<dbReference type="GO" id="GO:0005524">
    <property type="term" value="F:ATP binding"/>
    <property type="evidence" value="ECO:0007669"/>
    <property type="project" value="UniProtKB-KW"/>
</dbReference>
<dbReference type="EMBL" id="JARJLG010000002">
    <property type="protein sequence ID" value="KAJ7783777.1"/>
    <property type="molecule type" value="Genomic_DNA"/>
</dbReference>
<feature type="domain" description="Protein kinase" evidence="5">
    <location>
        <begin position="53"/>
        <end position="402"/>
    </location>
</feature>
<feature type="region of interest" description="Disordered" evidence="4">
    <location>
        <begin position="797"/>
        <end position="950"/>
    </location>
</feature>
<gene>
    <name evidence="6" type="ORF">DFH07DRAFT_873992</name>
</gene>
<keyword evidence="3" id="KW-0067">ATP-binding</keyword>
<protein>
    <submittedName>
        <fullName evidence="6">Kinase-like domain-containing protein</fullName>
    </submittedName>
</protein>
<evidence type="ECO:0000256" key="2">
    <source>
        <dbReference type="ARBA" id="ARBA00022741"/>
    </source>
</evidence>
<dbReference type="GO" id="GO:0004674">
    <property type="term" value="F:protein serine/threonine kinase activity"/>
    <property type="evidence" value="ECO:0007669"/>
    <property type="project" value="UniProtKB-KW"/>
</dbReference>
<evidence type="ECO:0000259" key="5">
    <source>
        <dbReference type="PROSITE" id="PS50011"/>
    </source>
</evidence>
<dbReference type="Gene3D" id="3.30.200.20">
    <property type="entry name" value="Phosphorylase Kinase, domain 1"/>
    <property type="match status" value="1"/>
</dbReference>
<keyword evidence="6" id="KW-0418">Kinase</keyword>
<comment type="caution">
    <text evidence="6">The sequence shown here is derived from an EMBL/GenBank/DDBJ whole genome shotgun (WGS) entry which is preliminary data.</text>
</comment>
<reference evidence="6" key="1">
    <citation type="submission" date="2023-03" db="EMBL/GenBank/DDBJ databases">
        <title>Massive genome expansion in bonnet fungi (Mycena s.s.) driven by repeated elements and novel gene families across ecological guilds.</title>
        <authorList>
            <consortium name="Lawrence Berkeley National Laboratory"/>
            <person name="Harder C.B."/>
            <person name="Miyauchi S."/>
            <person name="Viragh M."/>
            <person name="Kuo A."/>
            <person name="Thoen E."/>
            <person name="Andreopoulos B."/>
            <person name="Lu D."/>
            <person name="Skrede I."/>
            <person name="Drula E."/>
            <person name="Henrissat B."/>
            <person name="Morin E."/>
            <person name="Kohler A."/>
            <person name="Barry K."/>
            <person name="LaButti K."/>
            <person name="Morin E."/>
            <person name="Salamov A."/>
            <person name="Lipzen A."/>
            <person name="Mereny Z."/>
            <person name="Hegedus B."/>
            <person name="Baldrian P."/>
            <person name="Stursova M."/>
            <person name="Weitz H."/>
            <person name="Taylor A."/>
            <person name="Grigoriev I.V."/>
            <person name="Nagy L.G."/>
            <person name="Martin F."/>
            <person name="Kauserud H."/>
        </authorList>
    </citation>
    <scope>NUCLEOTIDE SEQUENCE</scope>
    <source>
        <strain evidence="6">CBHHK188m</strain>
    </source>
</reference>
<feature type="region of interest" description="Disordered" evidence="4">
    <location>
        <begin position="1"/>
        <end position="25"/>
    </location>
</feature>
<feature type="region of interest" description="Disordered" evidence="4">
    <location>
        <begin position="710"/>
        <end position="733"/>
    </location>
</feature>
<evidence type="ECO:0000256" key="4">
    <source>
        <dbReference type="SAM" id="MobiDB-lite"/>
    </source>
</evidence>
<dbReference type="SUPFAM" id="SSF56112">
    <property type="entry name" value="Protein kinase-like (PK-like)"/>
    <property type="match status" value="1"/>
</dbReference>
<feature type="compositionally biased region" description="Basic and acidic residues" evidence="4">
    <location>
        <begin position="634"/>
        <end position="681"/>
    </location>
</feature>
<dbReference type="Gene3D" id="1.10.510.10">
    <property type="entry name" value="Transferase(Phosphotransferase) domain 1"/>
    <property type="match status" value="1"/>
</dbReference>
<keyword evidence="6" id="KW-0808">Transferase</keyword>
<feature type="compositionally biased region" description="Basic and acidic residues" evidence="4">
    <location>
        <begin position="857"/>
        <end position="867"/>
    </location>
</feature>
<dbReference type="PROSITE" id="PS00108">
    <property type="entry name" value="PROTEIN_KINASE_ST"/>
    <property type="match status" value="1"/>
</dbReference>
<feature type="region of interest" description="Disordered" evidence="4">
    <location>
        <begin position="403"/>
        <end position="474"/>
    </location>
</feature>
<dbReference type="CDD" id="cd07830">
    <property type="entry name" value="STKc_MAK_like"/>
    <property type="match status" value="1"/>
</dbReference>
<feature type="compositionally biased region" description="Low complexity" evidence="4">
    <location>
        <begin position="813"/>
        <end position="829"/>
    </location>
</feature>
<keyword evidence="2" id="KW-0547">Nucleotide-binding</keyword>
<feature type="compositionally biased region" description="Low complexity" evidence="4">
    <location>
        <begin position="879"/>
        <end position="895"/>
    </location>
</feature>
<evidence type="ECO:0000313" key="6">
    <source>
        <dbReference type="EMBL" id="KAJ7783777.1"/>
    </source>
</evidence>
<organism evidence="6 7">
    <name type="scientific">Mycena maculata</name>
    <dbReference type="NCBI Taxonomy" id="230809"/>
    <lineage>
        <taxon>Eukaryota</taxon>
        <taxon>Fungi</taxon>
        <taxon>Dikarya</taxon>
        <taxon>Basidiomycota</taxon>
        <taxon>Agaricomycotina</taxon>
        <taxon>Agaricomycetes</taxon>
        <taxon>Agaricomycetidae</taxon>
        <taxon>Agaricales</taxon>
        <taxon>Marasmiineae</taxon>
        <taxon>Mycenaceae</taxon>
        <taxon>Mycena</taxon>
    </lineage>
</organism>
<dbReference type="PROSITE" id="PS50011">
    <property type="entry name" value="PROTEIN_KINASE_DOM"/>
    <property type="match status" value="1"/>
</dbReference>
<keyword evidence="1" id="KW-0723">Serine/threonine-protein kinase</keyword>
<dbReference type="InterPro" id="IPR011009">
    <property type="entry name" value="Kinase-like_dom_sf"/>
</dbReference>
<feature type="compositionally biased region" description="Low complexity" evidence="4">
    <location>
        <begin position="458"/>
        <end position="469"/>
    </location>
</feature>
<evidence type="ECO:0000313" key="7">
    <source>
        <dbReference type="Proteomes" id="UP001215280"/>
    </source>
</evidence>
<feature type="compositionally biased region" description="Low complexity" evidence="4">
    <location>
        <begin position="932"/>
        <end position="949"/>
    </location>
</feature>
<sequence length="1003" mass="110096">MQPYPHASRRQQAVNPPPRPPKQPTILVGVPAVHIQNNQLVVGSSQSRSTRSYTELKSLGDGSFGTVWLCDWHGTLPPNTPLSPMQCGAGAKPEWAGKRLVAVKRMRKKWEGGWDECQRLKELESLRAIPFHPNIIPLYDFFLQPDSKELYFVFEPMEGNLYHLVKARKGRPFAGGLTSSIFRQMVSGLEHIHSSGYFHRDMKPENVLVTTTGLHDYASVSPNAPPNAPPEKDVVAIIKLADFGLAREIKSLPPYTEYVATRWYRAPEVLLMSNNYSSPVDMWALGTIMAELINLRPLFPGMDTVDQLARICDILGDPSDVYGFDMHNQPVGGGPWPRGVQMAAANGFAFRKTQPKNVYQLFPMEPHFPAVPVSLVHCIRDLLKYEPGARLTSRQCVDHPYLRETTPRNNIPLPPGLRASAPSPLRSTVPLSIAPSSQSSRSHEPDPMSNGHRLFFNPPGVSPHSSSPSTKASEYAQDVRLYHQPSPHASGFIQEERRSQALASSVWDGDRAAQVNTDYNMDVSPEVSNEFLGGPMDIQGSPVVQEFPARPHVTEPMHDANNVCLPDTIASQTNKGLGKLNLGFGKKRSGWGLGGMFGGDKSHQNGLPALEEIGVASTSTPSLKRSQSSSTDSKSLREPSPIREPPRRIDAKKNKKEAERIQREAEKQRRALADKMQREQARAVMQKRSQMQKAVGELEWDGGMQQRLEWDKKSKQASSGPIRQNQAAEAPATTVNAAAGRFVPQSHQPDASYSHGSDWGRDVERMAKARRREFDDDHSMSSSDVHSIGRMSMISFATVDSDPGPSRIRNRPSLLGMSRMTSSSSLQTSFDEFSPDFPDSARSSNSFSLEGQLAQDSRAHASFEHGRSLNGSISPPPMQTLSLSPSLSPSASPSPWIHSPPDGRGPYPQHPMHPRTSPMNGNSFEFNGQILGRSHSPYGSSSPGGAPKSAINPMFKVLPLPEQAALGDSPSLLPPFSQLDAVAGGEYGEYVAPPVHLRPPEAG</sequence>
<dbReference type="Pfam" id="PF00069">
    <property type="entry name" value="Pkinase"/>
    <property type="match status" value="1"/>
</dbReference>
<dbReference type="Proteomes" id="UP001215280">
    <property type="component" value="Unassembled WGS sequence"/>
</dbReference>
<feature type="compositionally biased region" description="Polar residues" evidence="4">
    <location>
        <begin position="425"/>
        <end position="440"/>
    </location>
</feature>
<evidence type="ECO:0000256" key="1">
    <source>
        <dbReference type="ARBA" id="ARBA00022527"/>
    </source>
</evidence>
<evidence type="ECO:0000256" key="3">
    <source>
        <dbReference type="ARBA" id="ARBA00022840"/>
    </source>
</evidence>
<dbReference type="PANTHER" id="PTHR24055">
    <property type="entry name" value="MITOGEN-ACTIVATED PROTEIN KINASE"/>
    <property type="match status" value="1"/>
</dbReference>
<dbReference type="AlphaFoldDB" id="A0AAD7KE62"/>
<dbReference type="InterPro" id="IPR000719">
    <property type="entry name" value="Prot_kinase_dom"/>
</dbReference>
<keyword evidence="7" id="KW-1185">Reference proteome</keyword>
<feature type="compositionally biased region" description="Low complexity" evidence="4">
    <location>
        <begin position="622"/>
        <end position="633"/>
    </location>
</feature>
<proteinExistence type="predicted"/>
<dbReference type="InterPro" id="IPR008271">
    <property type="entry name" value="Ser/Thr_kinase_AS"/>
</dbReference>
<feature type="region of interest" description="Disordered" evidence="4">
    <location>
        <begin position="616"/>
        <end position="690"/>
    </location>
</feature>
<name>A0AAD7KE62_9AGAR</name>
<feature type="compositionally biased region" description="Polar residues" evidence="4">
    <location>
        <begin position="716"/>
        <end position="726"/>
    </location>
</feature>
<accession>A0AAD7KE62</accession>
<feature type="compositionally biased region" description="Polar residues" evidence="4">
    <location>
        <begin position="917"/>
        <end position="926"/>
    </location>
</feature>
<dbReference type="SMART" id="SM00220">
    <property type="entry name" value="S_TKc"/>
    <property type="match status" value="1"/>
</dbReference>
<dbReference type="InterPro" id="IPR050117">
    <property type="entry name" value="MAPK"/>
</dbReference>